<proteinExistence type="predicted"/>
<dbReference type="InterPro" id="IPR019775">
    <property type="entry name" value="WD40_repeat_CS"/>
</dbReference>
<dbReference type="SUPFAM" id="SSF50998">
    <property type="entry name" value="Quinoprotein alcohol dehydrogenase-like"/>
    <property type="match status" value="1"/>
</dbReference>
<dbReference type="Pfam" id="PF00805">
    <property type="entry name" value="Pentapeptide"/>
    <property type="match status" value="1"/>
</dbReference>
<accession>A0ABX6ACH6</accession>
<dbReference type="InterPro" id="IPR015943">
    <property type="entry name" value="WD40/YVTN_repeat-like_dom_sf"/>
</dbReference>
<evidence type="ECO:0000313" key="6">
    <source>
        <dbReference type="EMBL" id="QEU85476.1"/>
    </source>
</evidence>
<feature type="repeat" description="WD" evidence="3">
    <location>
        <begin position="926"/>
        <end position="967"/>
    </location>
</feature>
<sequence>MLEMGVGTIDGSLKEWHGPIQSRPPPPGPDGGALSRPRPLLGCPEVRAMSISYLFSTYHVPPDGFVDRTREVSRLLNFMESGCRVCTVYGLGGVGKSALAYRLAQAGGTSSRRTIWVSLTNAPPADAFLHGLLSLFTDRDTASPGTPLEQLITCLDDEPSLIVLDNLEVLLDSERFSGEFRPGYEEYGTLLRCLASEPHRSTVLITSRENPSFLRETSASVRAMHLQGLPKVPARTLLARRGLRGDVRLRRDLVSRYDGNPLAIQLVSDLILDIHDGSIARFVESGEFLFGELEGLFHQHFERLTHAERLVLFRLAAARRPLTVREISAEPRIGTPSSAATLLQRLRRRSLVQESNGSFYLQYMIQEFVTARLNLACVEEVRTGEPDVLTRFALVDAAMPEHVREAQRRFLSQPIMNMLQDRLGSASQVAPRLLSLLDASRVGSEAYGTFLAANALSIHHAWTSDLSGLDLSHLVLRQVDLSGIRLSHATARMTEFSGCRFPGVYHYVFGMDFSPEGKAAAIGQSGGSVLLVNVPDGTPLRTLPWEADWIRAVAFSPDGGRLACSDEKGRLRVWDLATNLPTDYPGHDRQTRSLVFSADGRVLFSAGEDRRILAWSVEPRASEPRVLCAIDAEIWGLHGAPASTLIAAACDEVCVRMWDTATGEEVSLEGRAPVAGRCLRFSTDGRHVFVGCDDGAIRVWNTESRKLVGTLLGHTSSVWAVAVTRNASGEVLITGSHDETIRVWNIADPSAARCERVINSLDGPVWPVSADSEGQYFATVGRNSTIRFWDTADAECLEVLAGSSGTVLSVASSPDGRLLASGGHDRLVRLWNAATGDCLAELRGHTAGVRAVAFRPQGNVLATASEDWDVRLWDLRTNQPSAVLTGSRNWLWTVAFEPNGHSLAAAGADAVIRIWDIQGRGGVRAFTGHEARVRAVQYTRDGQRLVSVGEDGQTRLWQVASGGSELLGTVEGHVTCVCVLADDLCVTGSSDGALRLWDLTSRTLLRQARAHEGAVLALLAAPDGNTFLSAGQDGHLRVWGRDGLRLHGVSRTAAGTVRSLAWHSDGAYVAAAGGDEAIRRYTYPDLEEVEPFRVPRQFEGLDISGCQGITPAEHHSLVALGAVDSPSVTRPAVHHRTTRPAPRHEEPRAPRALTRPARMFISYSHRDDEFRSQLEKHLSTLRYRGLLDSWSDRQIRPGDDWAGSIDENLESADIILLLVSADFLASEYCRDVEMRRALERHREGTARVVPVVLRACDWNGFPFGSFQALPRDGRPVTAWPNPDEAFTDIAVWLRTTLEDIAQSHRPGGTPTERSQS</sequence>
<dbReference type="InterPro" id="IPR027417">
    <property type="entry name" value="P-loop_NTPase"/>
</dbReference>
<dbReference type="Gene3D" id="2.130.10.10">
    <property type="entry name" value="YVTN repeat-like/Quinoprotein amine dehydrogenase"/>
    <property type="match status" value="4"/>
</dbReference>
<dbReference type="PROSITE" id="PS00678">
    <property type="entry name" value="WD_REPEATS_1"/>
    <property type="match status" value="5"/>
</dbReference>
<dbReference type="Proteomes" id="UP000327143">
    <property type="component" value="Chromosome"/>
</dbReference>
<dbReference type="SMART" id="SM00320">
    <property type="entry name" value="WD40"/>
    <property type="match status" value="14"/>
</dbReference>
<keyword evidence="1 3" id="KW-0853">WD repeat</keyword>
<dbReference type="Pfam" id="PF00400">
    <property type="entry name" value="WD40"/>
    <property type="match status" value="11"/>
</dbReference>
<gene>
    <name evidence="6" type="ORF">CP969_12650</name>
</gene>
<dbReference type="Pfam" id="PF13676">
    <property type="entry name" value="TIR_2"/>
    <property type="match status" value="1"/>
</dbReference>
<dbReference type="InterPro" id="IPR011047">
    <property type="entry name" value="Quinoprotein_ADH-like_sf"/>
</dbReference>
<feature type="repeat" description="WD" evidence="3">
    <location>
        <begin position="543"/>
        <end position="578"/>
    </location>
</feature>
<feature type="repeat" description="WD" evidence="3">
    <location>
        <begin position="986"/>
        <end position="1007"/>
    </location>
</feature>
<dbReference type="InterPro" id="IPR035897">
    <property type="entry name" value="Toll_tir_struct_dom_sf"/>
</dbReference>
<keyword evidence="7" id="KW-1185">Reference proteome</keyword>
<evidence type="ECO:0000259" key="5">
    <source>
        <dbReference type="PROSITE" id="PS50104"/>
    </source>
</evidence>
<name>A0ABX6ACH6_STRVD</name>
<feature type="repeat" description="WD" evidence="3">
    <location>
        <begin position="800"/>
        <end position="841"/>
    </location>
</feature>
<feature type="repeat" description="WD" evidence="3">
    <location>
        <begin position="679"/>
        <end position="710"/>
    </location>
</feature>
<feature type="repeat" description="WD" evidence="3">
    <location>
        <begin position="584"/>
        <end position="618"/>
    </location>
</feature>
<dbReference type="PROSITE" id="PS50082">
    <property type="entry name" value="WD_REPEATS_2"/>
    <property type="match status" value="11"/>
</dbReference>
<feature type="region of interest" description="Disordered" evidence="4">
    <location>
        <begin position="13"/>
        <end position="37"/>
    </location>
</feature>
<dbReference type="PRINTS" id="PR00320">
    <property type="entry name" value="GPROTEINBRPT"/>
</dbReference>
<feature type="repeat" description="WD" evidence="3">
    <location>
        <begin position="711"/>
        <end position="754"/>
    </location>
</feature>
<feature type="repeat" description="WD" evidence="3">
    <location>
        <begin position="842"/>
        <end position="883"/>
    </location>
</feature>
<evidence type="ECO:0000256" key="1">
    <source>
        <dbReference type="ARBA" id="ARBA00022574"/>
    </source>
</evidence>
<dbReference type="PRINTS" id="PR00364">
    <property type="entry name" value="DISEASERSIST"/>
</dbReference>
<dbReference type="SMART" id="SM00255">
    <property type="entry name" value="TIR"/>
    <property type="match status" value="1"/>
</dbReference>
<dbReference type="PANTHER" id="PTHR19848:SF8">
    <property type="entry name" value="F-BOX AND WD REPEAT DOMAIN CONTAINING 7"/>
    <property type="match status" value="1"/>
</dbReference>
<dbReference type="SUPFAM" id="SSF141571">
    <property type="entry name" value="Pentapeptide repeat-like"/>
    <property type="match status" value="1"/>
</dbReference>
<evidence type="ECO:0000313" key="7">
    <source>
        <dbReference type="Proteomes" id="UP000327143"/>
    </source>
</evidence>
<dbReference type="CDD" id="cd00200">
    <property type="entry name" value="WD40"/>
    <property type="match status" value="1"/>
</dbReference>
<dbReference type="InterPro" id="IPR020472">
    <property type="entry name" value="WD40_PAC1"/>
</dbReference>
<dbReference type="PROSITE" id="PS50294">
    <property type="entry name" value="WD_REPEATS_REGION"/>
    <property type="match status" value="7"/>
</dbReference>
<organism evidence="6 7">
    <name type="scientific">Streptomyces viridosporus T7A</name>
    <dbReference type="NCBI Taxonomy" id="665577"/>
    <lineage>
        <taxon>Bacteria</taxon>
        <taxon>Bacillati</taxon>
        <taxon>Actinomycetota</taxon>
        <taxon>Actinomycetes</taxon>
        <taxon>Kitasatosporales</taxon>
        <taxon>Streptomycetaceae</taxon>
        <taxon>Streptomyces</taxon>
    </lineage>
</organism>
<dbReference type="SUPFAM" id="SSF52540">
    <property type="entry name" value="P-loop containing nucleoside triphosphate hydrolases"/>
    <property type="match status" value="1"/>
</dbReference>
<protein>
    <submittedName>
        <fullName evidence="6">TIR domain-containing protein</fullName>
    </submittedName>
</protein>
<dbReference type="PROSITE" id="PS50104">
    <property type="entry name" value="TIR"/>
    <property type="match status" value="1"/>
</dbReference>
<feature type="domain" description="TIR" evidence="5">
    <location>
        <begin position="1155"/>
        <end position="1297"/>
    </location>
</feature>
<feature type="repeat" description="WD" evidence="3">
    <location>
        <begin position="758"/>
        <end position="799"/>
    </location>
</feature>
<reference evidence="6 7" key="1">
    <citation type="submission" date="2017-09" db="EMBL/GenBank/DDBJ databases">
        <authorList>
            <person name="Lee N."/>
            <person name="Cho B.-K."/>
        </authorList>
    </citation>
    <scope>NUCLEOTIDE SEQUENCE [LARGE SCALE GENOMIC DNA]</scope>
    <source>
        <strain evidence="6 7">ATCC 39115</strain>
    </source>
</reference>
<dbReference type="PANTHER" id="PTHR19848">
    <property type="entry name" value="WD40 REPEAT PROTEIN"/>
    <property type="match status" value="1"/>
</dbReference>
<dbReference type="InterPro" id="IPR036322">
    <property type="entry name" value="WD40_repeat_dom_sf"/>
</dbReference>
<dbReference type="InterPro" id="IPR000157">
    <property type="entry name" value="TIR_dom"/>
</dbReference>
<dbReference type="Gene3D" id="3.40.50.300">
    <property type="entry name" value="P-loop containing nucleotide triphosphate hydrolases"/>
    <property type="match status" value="1"/>
</dbReference>
<dbReference type="InterPro" id="IPR001646">
    <property type="entry name" value="5peptide_repeat"/>
</dbReference>
<feature type="repeat" description="WD" evidence="3">
    <location>
        <begin position="1008"/>
        <end position="1039"/>
    </location>
</feature>
<dbReference type="SUPFAM" id="SSF52200">
    <property type="entry name" value="Toll/Interleukin receptor TIR domain"/>
    <property type="match status" value="1"/>
</dbReference>
<keyword evidence="2" id="KW-0677">Repeat</keyword>
<dbReference type="Gene3D" id="3.40.50.10140">
    <property type="entry name" value="Toll/interleukin-1 receptor homology (TIR) domain"/>
    <property type="match status" value="1"/>
</dbReference>
<evidence type="ECO:0000256" key="2">
    <source>
        <dbReference type="ARBA" id="ARBA00022737"/>
    </source>
</evidence>
<dbReference type="EMBL" id="CP023700">
    <property type="protein sequence ID" value="QEU85476.1"/>
    <property type="molecule type" value="Genomic_DNA"/>
</dbReference>
<feature type="region of interest" description="Disordered" evidence="4">
    <location>
        <begin position="1128"/>
        <end position="1151"/>
    </location>
</feature>
<evidence type="ECO:0000256" key="3">
    <source>
        <dbReference type="PROSITE-ProRule" id="PRU00221"/>
    </source>
</evidence>
<dbReference type="InterPro" id="IPR001680">
    <property type="entry name" value="WD40_rpt"/>
</dbReference>
<feature type="repeat" description="WD" evidence="3">
    <location>
        <begin position="884"/>
        <end position="918"/>
    </location>
</feature>
<evidence type="ECO:0000256" key="4">
    <source>
        <dbReference type="SAM" id="MobiDB-lite"/>
    </source>
</evidence>
<dbReference type="SUPFAM" id="SSF50978">
    <property type="entry name" value="WD40 repeat-like"/>
    <property type="match status" value="1"/>
</dbReference>